<dbReference type="PANTHER" id="PTHR38743">
    <property type="entry name" value="SIMILAR TO GLYOXYLASE I FAMILY PROTEIN"/>
    <property type="match status" value="1"/>
</dbReference>
<sequence length="97" mass="11411">MIKYYLENAFELNKEYPDTFKIPSKEETYSLKPDDYVKLIFTEENAVPERMWVKITNINGNNFTGILDNDPYCLKSVKCGDKIVFKTENIIDIDLNF</sequence>
<dbReference type="RefSeq" id="WP_069727599.1">
    <property type="nucleotide sequence ID" value="NZ_MDCO01000015.1"/>
</dbReference>
<gene>
    <name evidence="2" type="ORF">BFL38_00060</name>
</gene>
<comment type="caution">
    <text evidence="2">The sequence shown here is derived from an EMBL/GenBank/DDBJ whole genome shotgun (WGS) entry which is preliminary data.</text>
</comment>
<evidence type="ECO:0000259" key="1">
    <source>
        <dbReference type="Pfam" id="PF10077"/>
    </source>
</evidence>
<protein>
    <recommendedName>
        <fullName evidence="1">DUF2314 domain-containing protein</fullName>
    </recommendedName>
</protein>
<evidence type="ECO:0000313" key="2">
    <source>
        <dbReference type="EMBL" id="OEJ12998.1"/>
    </source>
</evidence>
<evidence type="ECO:0000313" key="3">
    <source>
        <dbReference type="Proteomes" id="UP000095247"/>
    </source>
</evidence>
<dbReference type="PANTHER" id="PTHR38743:SF2">
    <property type="entry name" value="DUF2185 DOMAIN-CONTAINING PROTEIN"/>
    <property type="match status" value="1"/>
</dbReference>
<dbReference type="AlphaFoldDB" id="A0A1E5NA02"/>
<dbReference type="Pfam" id="PF10077">
    <property type="entry name" value="DUF2314"/>
    <property type="match status" value="1"/>
</dbReference>
<feature type="domain" description="DUF2314" evidence="1">
    <location>
        <begin position="34"/>
        <end position="92"/>
    </location>
</feature>
<dbReference type="InterPro" id="IPR018756">
    <property type="entry name" value="DUF2314"/>
</dbReference>
<proteinExistence type="predicted"/>
<dbReference type="Proteomes" id="UP000095247">
    <property type="component" value="Unassembled WGS sequence"/>
</dbReference>
<accession>A0A1E5NA02</accession>
<reference evidence="2 3" key="1">
    <citation type="submission" date="2016-08" db="EMBL/GenBank/DDBJ databases">
        <title>Characterization and recognition of Brachyspira hampsonii sp. nov., a novel intestinal spirochete that is pathogenic to pigs.</title>
        <authorList>
            <person name="Mirajkar N."/>
            <person name="La T."/>
            <person name="Phillips N."/>
            <person name="Hampson D."/>
            <person name="Gebhart C."/>
        </authorList>
    </citation>
    <scope>NUCLEOTIDE SEQUENCE [LARGE SCALE GENOMIC DNA]</scope>
    <source>
        <strain evidence="2 3">P280/1</strain>
    </source>
</reference>
<name>A0A1E5NA02_9SPIR</name>
<organism evidence="2 3">
    <name type="scientific">Brachyspira hampsonii</name>
    <dbReference type="NCBI Taxonomy" id="1287055"/>
    <lineage>
        <taxon>Bacteria</taxon>
        <taxon>Pseudomonadati</taxon>
        <taxon>Spirochaetota</taxon>
        <taxon>Spirochaetia</taxon>
        <taxon>Brachyspirales</taxon>
        <taxon>Brachyspiraceae</taxon>
        <taxon>Brachyspira</taxon>
    </lineage>
</organism>
<dbReference type="EMBL" id="MDCO01000015">
    <property type="protein sequence ID" value="OEJ12998.1"/>
    <property type="molecule type" value="Genomic_DNA"/>
</dbReference>